<protein>
    <submittedName>
        <fullName evidence="2">Uncharacterized protein</fullName>
    </submittedName>
</protein>
<proteinExistence type="predicted"/>
<evidence type="ECO:0000313" key="2">
    <source>
        <dbReference type="EMBL" id="KAK2630895.1"/>
    </source>
</evidence>
<name>A0AAD9T7H9_EUCGR</name>
<keyword evidence="3" id="KW-1185">Reference proteome</keyword>
<dbReference type="AlphaFoldDB" id="A0AAD9T7H9"/>
<dbReference type="EMBL" id="MU853151">
    <property type="protein sequence ID" value="KAK2630895.1"/>
    <property type="molecule type" value="Genomic_DNA"/>
</dbReference>
<feature type="region of interest" description="Disordered" evidence="1">
    <location>
        <begin position="69"/>
        <end position="111"/>
    </location>
</feature>
<comment type="caution">
    <text evidence="2">The sequence shown here is derived from an EMBL/GenBank/DDBJ whole genome shotgun (WGS) entry which is preliminary data.</text>
</comment>
<gene>
    <name evidence="2" type="ORF">EUGRSUZ_L03769</name>
</gene>
<reference evidence="2 3" key="1">
    <citation type="journal article" date="2014" name="Nature">
        <title>The genome of Eucalyptus grandis.</title>
        <authorList>
            <person name="Myburg A.A."/>
            <person name="Grattapaglia D."/>
            <person name="Tuskan G.A."/>
            <person name="Hellsten U."/>
            <person name="Hayes R.D."/>
            <person name="Grimwood J."/>
            <person name="Jenkins J."/>
            <person name="Lindquist E."/>
            <person name="Tice H."/>
            <person name="Bauer D."/>
            <person name="Goodstein D.M."/>
            <person name="Dubchak I."/>
            <person name="Poliakov A."/>
            <person name="Mizrachi E."/>
            <person name="Kullan A.R."/>
            <person name="Hussey S.G."/>
            <person name="Pinard D."/>
            <person name="van der Merwe K."/>
            <person name="Singh P."/>
            <person name="van Jaarsveld I."/>
            <person name="Silva-Junior O.B."/>
            <person name="Togawa R.C."/>
            <person name="Pappas M.R."/>
            <person name="Faria D.A."/>
            <person name="Sansaloni C.P."/>
            <person name="Petroli C.D."/>
            <person name="Yang X."/>
            <person name="Ranjan P."/>
            <person name="Tschaplinski T.J."/>
            <person name="Ye C.Y."/>
            <person name="Li T."/>
            <person name="Sterck L."/>
            <person name="Vanneste K."/>
            <person name="Murat F."/>
            <person name="Soler M."/>
            <person name="Clemente H.S."/>
            <person name="Saidi N."/>
            <person name="Cassan-Wang H."/>
            <person name="Dunand C."/>
            <person name="Hefer C.A."/>
            <person name="Bornberg-Bauer E."/>
            <person name="Kersting A.R."/>
            <person name="Vining K."/>
            <person name="Amarasinghe V."/>
            <person name="Ranik M."/>
            <person name="Naithani S."/>
            <person name="Elser J."/>
            <person name="Boyd A.E."/>
            <person name="Liston A."/>
            <person name="Spatafora J.W."/>
            <person name="Dharmwardhana P."/>
            <person name="Raja R."/>
            <person name="Sullivan C."/>
            <person name="Romanel E."/>
            <person name="Alves-Ferreira M."/>
            <person name="Kulheim C."/>
            <person name="Foley W."/>
            <person name="Carocha V."/>
            <person name="Paiva J."/>
            <person name="Kudrna D."/>
            <person name="Brommonschenkel S.H."/>
            <person name="Pasquali G."/>
            <person name="Byrne M."/>
            <person name="Rigault P."/>
            <person name="Tibbits J."/>
            <person name="Spokevicius A."/>
            <person name="Jones R.C."/>
            <person name="Steane D.A."/>
            <person name="Vaillancourt R.E."/>
            <person name="Potts B.M."/>
            <person name="Joubert F."/>
            <person name="Barry K."/>
            <person name="Pappas G.J."/>
            <person name="Strauss S.H."/>
            <person name="Jaiswal P."/>
            <person name="Grima-Pettenati J."/>
            <person name="Salse J."/>
            <person name="Van de Peer Y."/>
            <person name="Rokhsar D.S."/>
            <person name="Schmutz J."/>
        </authorList>
    </citation>
    <scope>NUCLEOTIDE SEQUENCE [LARGE SCALE GENOMIC DNA]</scope>
    <source>
        <strain evidence="3">cv. BRASUZ1</strain>
        <tissue evidence="2">Leaf extractions</tissue>
    </source>
</reference>
<organism evidence="2 3">
    <name type="scientific">Eucalyptus grandis</name>
    <name type="common">Flooded gum</name>
    <dbReference type="NCBI Taxonomy" id="71139"/>
    <lineage>
        <taxon>Eukaryota</taxon>
        <taxon>Viridiplantae</taxon>
        <taxon>Streptophyta</taxon>
        <taxon>Embryophyta</taxon>
        <taxon>Tracheophyta</taxon>
        <taxon>Spermatophyta</taxon>
        <taxon>Magnoliopsida</taxon>
        <taxon>eudicotyledons</taxon>
        <taxon>Gunneridae</taxon>
        <taxon>Pentapetalae</taxon>
        <taxon>rosids</taxon>
        <taxon>malvids</taxon>
        <taxon>Myrtales</taxon>
        <taxon>Myrtaceae</taxon>
        <taxon>Myrtoideae</taxon>
        <taxon>Eucalypteae</taxon>
        <taxon>Eucalyptus</taxon>
    </lineage>
</organism>
<dbReference type="Proteomes" id="UP000030711">
    <property type="component" value="Unassembled WGS sequence"/>
</dbReference>
<sequence>MREAIGEADFSPSTTQKRFHGLEPLAMAPDLESWLRARCSVSPDLPLRRQDGGEGGRGGRLSLTAMASDLESRPRAHCSASPICRRDDGEGGRGGRRRSRPWTRSPLVCVS</sequence>
<evidence type="ECO:0000313" key="3">
    <source>
        <dbReference type="Proteomes" id="UP000030711"/>
    </source>
</evidence>
<accession>A0AAD9T7H9</accession>
<feature type="compositionally biased region" description="Basic and acidic residues" evidence="1">
    <location>
        <begin position="84"/>
        <end position="93"/>
    </location>
</feature>
<evidence type="ECO:0000256" key="1">
    <source>
        <dbReference type="SAM" id="MobiDB-lite"/>
    </source>
</evidence>